<comment type="caution">
    <text evidence="2">The sequence shown here is derived from an EMBL/GenBank/DDBJ whole genome shotgun (WGS) entry which is preliminary data.</text>
</comment>
<organism evidence="2 3">
    <name type="scientific">Embleya scabrispora</name>
    <dbReference type="NCBI Taxonomy" id="159449"/>
    <lineage>
        <taxon>Bacteria</taxon>
        <taxon>Bacillati</taxon>
        <taxon>Actinomycetota</taxon>
        <taxon>Actinomycetes</taxon>
        <taxon>Kitasatosporales</taxon>
        <taxon>Streptomycetaceae</taxon>
        <taxon>Embleya</taxon>
    </lineage>
</organism>
<dbReference type="SUPFAM" id="SSF52777">
    <property type="entry name" value="CoA-dependent acyltransferases"/>
    <property type="match status" value="2"/>
</dbReference>
<dbReference type="Proteomes" id="UP000190037">
    <property type="component" value="Unassembled WGS sequence"/>
</dbReference>
<protein>
    <submittedName>
        <fullName evidence="2">Condensation protein</fullName>
    </submittedName>
</protein>
<proteinExistence type="predicted"/>
<reference evidence="2 3" key="1">
    <citation type="submission" date="2017-03" db="EMBL/GenBank/DDBJ databases">
        <title>Draft genome sequence of Streptomyces scabrisporus NF3, endophyte isolated from Amphipterygium adstringens.</title>
        <authorList>
            <person name="Vazquez M."/>
            <person name="Ceapa C.D."/>
            <person name="Rodriguez Luna D."/>
            <person name="Sanchez Esquivel S."/>
        </authorList>
    </citation>
    <scope>NUCLEOTIDE SEQUENCE [LARGE SCALE GENOMIC DNA]</scope>
    <source>
        <strain evidence="2 3">NF3</strain>
    </source>
</reference>
<evidence type="ECO:0000256" key="1">
    <source>
        <dbReference type="SAM" id="MobiDB-lite"/>
    </source>
</evidence>
<evidence type="ECO:0000313" key="2">
    <source>
        <dbReference type="EMBL" id="OPC79174.1"/>
    </source>
</evidence>
<keyword evidence="3" id="KW-1185">Reference proteome</keyword>
<name>A0A1T3NQY8_9ACTN</name>
<feature type="region of interest" description="Disordered" evidence="1">
    <location>
        <begin position="172"/>
        <end position="221"/>
    </location>
</feature>
<feature type="region of interest" description="Disordered" evidence="1">
    <location>
        <begin position="1"/>
        <end position="20"/>
    </location>
</feature>
<dbReference type="EMBL" id="MWQN01000002">
    <property type="protein sequence ID" value="OPC79174.1"/>
    <property type="molecule type" value="Genomic_DNA"/>
</dbReference>
<feature type="compositionally biased region" description="Low complexity" evidence="1">
    <location>
        <begin position="172"/>
        <end position="189"/>
    </location>
</feature>
<accession>A0A1T3NQY8</accession>
<dbReference type="RefSeq" id="WP_078980390.1">
    <property type="nucleotide sequence ID" value="NZ_MWQN01000002.1"/>
</dbReference>
<dbReference type="AlphaFoldDB" id="A0A1T3NQY8"/>
<feature type="compositionally biased region" description="Low complexity" evidence="1">
    <location>
        <begin position="197"/>
        <end position="215"/>
    </location>
</feature>
<dbReference type="STRING" id="159449.B4N89_34435"/>
<sequence length="465" mass="49270">MSAVRPARPEHPAGPAPARIPFPVVDEVSRQCVRPGEAISVHMEIRLPGQPDPARLRAAFRAALRTHARALVREAPAPWYARRYAWELADAPDVEPIRFPPPGPDAPARARAVALAEAPPLALAPPIRIEVIRSSPTAAGCVLLCTIHHTALDGPAFLRVLATAAELYTGAGDDPPAAPPTTDRAAAGAPTGGPGLDPGSPLSRSARVAPAPSADPNRRLGNGVLLGELPLHARPSGADHTVNDRLLVATCLTIAHWNRLHDAQPRPIRITMPVDDRPRGPDMPIGNGTRLVDVCFGPREYAPEHDGKHTWYPSPDRIADLLRRTARRTRELRAARRPPLGRGAALLTAPVLPVGVRAACTRGLGRAVGPWTSTTLLSNLGRIPYPLDFGDAGRASAVWVSAPTRMPRGLTLTTTGTADRLHVGLRWSRALLDDAAARQLYGLLEAYLAAVAAAPNPPSPGGGSK</sequence>
<evidence type="ECO:0000313" key="3">
    <source>
        <dbReference type="Proteomes" id="UP000190037"/>
    </source>
</evidence>
<dbReference type="InterPro" id="IPR023213">
    <property type="entry name" value="CAT-like_dom_sf"/>
</dbReference>
<gene>
    <name evidence="2" type="ORF">B4N89_34435</name>
</gene>
<dbReference type="Gene3D" id="3.30.559.10">
    <property type="entry name" value="Chloramphenicol acetyltransferase-like domain"/>
    <property type="match status" value="1"/>
</dbReference>
<dbReference type="OrthoDB" id="5487049at2"/>
<dbReference type="Gene3D" id="3.30.559.30">
    <property type="entry name" value="Nonribosomal peptide synthetase, condensation domain"/>
    <property type="match status" value="1"/>
</dbReference>